<reference evidence="4" key="1">
    <citation type="journal article" date="2019" name="Int. J. Syst. Evol. Microbiol.">
        <title>The Global Catalogue of Microorganisms (GCM) 10K type strain sequencing project: providing services to taxonomists for standard genome sequencing and annotation.</title>
        <authorList>
            <consortium name="The Broad Institute Genomics Platform"/>
            <consortium name="The Broad Institute Genome Sequencing Center for Infectious Disease"/>
            <person name="Wu L."/>
            <person name="Ma J."/>
        </authorList>
    </citation>
    <scope>NUCLEOTIDE SEQUENCE [LARGE SCALE GENOMIC DNA]</scope>
    <source>
        <strain evidence="4">KCTC 3913</strain>
    </source>
</reference>
<dbReference type="RefSeq" id="WP_377934519.1">
    <property type="nucleotide sequence ID" value="NZ_JBHUMF010000017.1"/>
</dbReference>
<name>A0ABW5RRR7_9BACI</name>
<evidence type="ECO:0008006" key="5">
    <source>
        <dbReference type="Google" id="ProtNLM"/>
    </source>
</evidence>
<evidence type="ECO:0000256" key="2">
    <source>
        <dbReference type="SAM" id="SignalP"/>
    </source>
</evidence>
<evidence type="ECO:0000313" key="3">
    <source>
        <dbReference type="EMBL" id="MFD2680806.1"/>
    </source>
</evidence>
<sequence length="140" mass="16133">MKKSLLLLLFVLVLSIATACGTDQDSQYGMGDEDQSGLQPVKNDGERDVRENTNQNPNFIDLSDSQPTKGTDIEKARQVLEQYTDYEADEVWINGQQMWVTAHTKEKMTEEQRNKEEAKLNKQLTRALPRYKLNVQIKER</sequence>
<feature type="compositionally biased region" description="Polar residues" evidence="1">
    <location>
        <begin position="52"/>
        <end position="69"/>
    </location>
</feature>
<proteinExistence type="predicted"/>
<dbReference type="PROSITE" id="PS51257">
    <property type="entry name" value="PROKAR_LIPOPROTEIN"/>
    <property type="match status" value="1"/>
</dbReference>
<protein>
    <recommendedName>
        <fullName evidence="5">Sporulation protein</fullName>
    </recommendedName>
</protein>
<evidence type="ECO:0000256" key="1">
    <source>
        <dbReference type="SAM" id="MobiDB-lite"/>
    </source>
</evidence>
<comment type="caution">
    <text evidence="3">The sequence shown here is derived from an EMBL/GenBank/DDBJ whole genome shotgun (WGS) entry which is preliminary data.</text>
</comment>
<keyword evidence="2" id="KW-0732">Signal</keyword>
<feature type="region of interest" description="Disordered" evidence="1">
    <location>
        <begin position="27"/>
        <end position="70"/>
    </location>
</feature>
<feature type="chain" id="PRO_5047345049" description="Sporulation protein" evidence="2">
    <location>
        <begin position="20"/>
        <end position="140"/>
    </location>
</feature>
<accession>A0ABW5RRR7</accession>
<dbReference type="Proteomes" id="UP001597506">
    <property type="component" value="Unassembled WGS sequence"/>
</dbReference>
<gene>
    <name evidence="3" type="ORF">ACFSUL_08535</name>
</gene>
<organism evidence="3 4">
    <name type="scientific">Bacillus seohaeanensis</name>
    <dbReference type="NCBI Taxonomy" id="284580"/>
    <lineage>
        <taxon>Bacteria</taxon>
        <taxon>Bacillati</taxon>
        <taxon>Bacillota</taxon>
        <taxon>Bacilli</taxon>
        <taxon>Bacillales</taxon>
        <taxon>Bacillaceae</taxon>
        <taxon>Bacillus</taxon>
    </lineage>
</organism>
<evidence type="ECO:0000313" key="4">
    <source>
        <dbReference type="Proteomes" id="UP001597506"/>
    </source>
</evidence>
<keyword evidence="4" id="KW-1185">Reference proteome</keyword>
<dbReference type="EMBL" id="JBHUMF010000017">
    <property type="protein sequence ID" value="MFD2680806.1"/>
    <property type="molecule type" value="Genomic_DNA"/>
</dbReference>
<feature type="signal peptide" evidence="2">
    <location>
        <begin position="1"/>
        <end position="19"/>
    </location>
</feature>